<proteinExistence type="predicted"/>
<gene>
    <name evidence="1" type="ORF">HRU87_05715</name>
</gene>
<evidence type="ECO:0000313" key="1">
    <source>
        <dbReference type="EMBL" id="QKJ25662.1"/>
    </source>
</evidence>
<sequence length="89" mass="9791">MPTTRPRHMITETNQVAGAISNAAEIWPELASDRSALLRKIIEVGIQEIDSKVSRARAKRLQNIGSVAGGLSGVWPKNWREDLGSEWPA</sequence>
<name>A0A7D4Q6Y7_9MICO</name>
<dbReference type="AlphaFoldDB" id="A0A7D4Q6Y7"/>
<dbReference type="KEGG" id="aqg:HRU87_05715"/>
<evidence type="ECO:0000313" key="2">
    <source>
        <dbReference type="Proteomes" id="UP000501003"/>
    </source>
</evidence>
<keyword evidence="2" id="KW-1185">Reference proteome</keyword>
<accession>A0A7D4Q6Y7</accession>
<protein>
    <submittedName>
        <fullName evidence="1">Uncharacterized protein</fullName>
    </submittedName>
</protein>
<reference evidence="1 2" key="1">
    <citation type="submission" date="2020-05" db="EMBL/GenBank/DDBJ databases">
        <title>Aquirufa sp. strain 15G-AUS-rot a new Aquirufa species.</title>
        <authorList>
            <person name="Pitt A."/>
            <person name="Hahn M.W."/>
        </authorList>
    </citation>
    <scope>NUCLEOTIDE SEQUENCE [LARGE SCALE GENOMIC DNA]</scope>
    <source>
        <strain evidence="1 2">15G-AUS-rot</strain>
    </source>
</reference>
<organism evidence="1 2">
    <name type="scientific">Aquiluna borgnonia</name>
    <dbReference type="NCBI Taxonomy" id="2499157"/>
    <lineage>
        <taxon>Bacteria</taxon>
        <taxon>Bacillati</taxon>
        <taxon>Actinomycetota</taxon>
        <taxon>Actinomycetes</taxon>
        <taxon>Micrococcales</taxon>
        <taxon>Microbacteriaceae</taxon>
        <taxon>Luna cluster</taxon>
        <taxon>Luna-1 subcluster</taxon>
        <taxon>Aquiluna</taxon>
    </lineage>
</organism>
<dbReference type="RefSeq" id="WP_173493959.1">
    <property type="nucleotide sequence ID" value="NZ_CP054056.1"/>
</dbReference>
<dbReference type="EMBL" id="CP054056">
    <property type="protein sequence ID" value="QKJ25662.1"/>
    <property type="molecule type" value="Genomic_DNA"/>
</dbReference>
<dbReference type="Proteomes" id="UP000501003">
    <property type="component" value="Chromosome"/>
</dbReference>